<keyword evidence="4" id="KW-1185">Reference proteome</keyword>
<dbReference type="InterPro" id="IPR008278">
    <property type="entry name" value="4-PPantetheinyl_Trfase_dom"/>
</dbReference>
<gene>
    <name evidence="3" type="ORF">CLV42_102378</name>
</gene>
<dbReference type="InterPro" id="IPR037143">
    <property type="entry name" value="4-PPantetheinyl_Trfase_dom_sf"/>
</dbReference>
<evidence type="ECO:0000256" key="1">
    <source>
        <dbReference type="ARBA" id="ARBA00022679"/>
    </source>
</evidence>
<dbReference type="SUPFAM" id="SSF56214">
    <property type="entry name" value="4'-phosphopantetheinyl transferase"/>
    <property type="match status" value="1"/>
</dbReference>
<evidence type="ECO:0000313" key="3">
    <source>
        <dbReference type="EMBL" id="PSL34805.1"/>
    </source>
</evidence>
<dbReference type="RefSeq" id="WP_106601070.1">
    <property type="nucleotide sequence ID" value="NZ_PYGK01000002.1"/>
</dbReference>
<proteinExistence type="predicted"/>
<protein>
    <submittedName>
        <fullName evidence="3">4'-phosphopantetheinyl transferase superfamily protein</fullName>
    </submittedName>
</protein>
<dbReference type="Gene3D" id="3.90.470.20">
    <property type="entry name" value="4'-phosphopantetheinyl transferase domain"/>
    <property type="match status" value="1"/>
</dbReference>
<accession>A0A2P8GLI8</accession>
<dbReference type="EMBL" id="PYGK01000002">
    <property type="protein sequence ID" value="PSL34805.1"/>
    <property type="molecule type" value="Genomic_DNA"/>
</dbReference>
<evidence type="ECO:0000313" key="4">
    <source>
        <dbReference type="Proteomes" id="UP000240978"/>
    </source>
</evidence>
<dbReference type="OrthoDB" id="663853at2"/>
<reference evidence="3 4" key="1">
    <citation type="submission" date="2018-03" db="EMBL/GenBank/DDBJ databases">
        <title>Genomic Encyclopedia of Archaeal and Bacterial Type Strains, Phase II (KMG-II): from individual species to whole genera.</title>
        <authorList>
            <person name="Goeker M."/>
        </authorList>
    </citation>
    <scope>NUCLEOTIDE SEQUENCE [LARGE SCALE GENOMIC DNA]</scope>
    <source>
        <strain evidence="3 4">DSM 18107</strain>
    </source>
</reference>
<evidence type="ECO:0000259" key="2">
    <source>
        <dbReference type="Pfam" id="PF01648"/>
    </source>
</evidence>
<keyword evidence="1 3" id="KW-0808">Transferase</keyword>
<dbReference type="GO" id="GO:0000287">
    <property type="term" value="F:magnesium ion binding"/>
    <property type="evidence" value="ECO:0007669"/>
    <property type="project" value="InterPro"/>
</dbReference>
<feature type="domain" description="4'-phosphopantetheinyl transferase" evidence="2">
    <location>
        <begin position="2"/>
        <end position="81"/>
    </location>
</feature>
<name>A0A2P8GLI8_9BACT</name>
<dbReference type="AlphaFoldDB" id="A0A2P8GLI8"/>
<dbReference type="Proteomes" id="UP000240978">
    <property type="component" value="Unassembled WGS sequence"/>
</dbReference>
<organism evidence="3 4">
    <name type="scientific">Chitinophaga ginsengisoli</name>
    <dbReference type="NCBI Taxonomy" id="363837"/>
    <lineage>
        <taxon>Bacteria</taxon>
        <taxon>Pseudomonadati</taxon>
        <taxon>Bacteroidota</taxon>
        <taxon>Chitinophagia</taxon>
        <taxon>Chitinophagales</taxon>
        <taxon>Chitinophagaceae</taxon>
        <taxon>Chitinophaga</taxon>
    </lineage>
</organism>
<dbReference type="Pfam" id="PF01648">
    <property type="entry name" value="ACPS"/>
    <property type="match status" value="1"/>
</dbReference>
<dbReference type="GO" id="GO:0008897">
    <property type="term" value="F:holo-[acyl-carrier-protein] synthase activity"/>
    <property type="evidence" value="ECO:0007669"/>
    <property type="project" value="InterPro"/>
</dbReference>
<comment type="caution">
    <text evidence="3">The sequence shown here is derived from an EMBL/GenBank/DDBJ whole genome shotgun (WGS) entry which is preliminary data.</text>
</comment>
<sequence>MIGNDIIDLNLACQESNWQRKGYLSKIFTATEQEMICHASIPSDMVWLLWSCKEAAYKIVNRVTNIRTYNPAKFSCTLSDNKEGAACGNVSYEACTYSFISRRNDNCIHTVAVSHDIFLDHLDIYTGSSLPVHLFSDKSLIKNQDGVPYLLNRCTYSPVPVSISHHGNYVGWVQKKAILTCAENATYRP</sequence>